<evidence type="ECO:0000313" key="3">
    <source>
        <dbReference type="Proteomes" id="UP000199355"/>
    </source>
</evidence>
<dbReference type="InterPro" id="IPR029044">
    <property type="entry name" value="Nucleotide-diphossugar_trans"/>
</dbReference>
<protein>
    <submittedName>
        <fullName evidence="2">Glycosyl transferase family 2</fullName>
    </submittedName>
</protein>
<name>A0A1G7J6J9_9BACT</name>
<keyword evidence="2" id="KW-0808">Transferase</keyword>
<dbReference type="STRING" id="571438.SAMN05192586_102208"/>
<organism evidence="2 3">
    <name type="scientific">Desulfovibrio legallii</name>
    <dbReference type="NCBI Taxonomy" id="571438"/>
    <lineage>
        <taxon>Bacteria</taxon>
        <taxon>Pseudomonadati</taxon>
        <taxon>Thermodesulfobacteriota</taxon>
        <taxon>Desulfovibrionia</taxon>
        <taxon>Desulfovibrionales</taxon>
        <taxon>Desulfovibrionaceae</taxon>
        <taxon>Desulfovibrio</taxon>
    </lineage>
</organism>
<dbReference type="EMBL" id="FNBX01000002">
    <property type="protein sequence ID" value="SDF20627.1"/>
    <property type="molecule type" value="Genomic_DNA"/>
</dbReference>
<dbReference type="Gene3D" id="3.90.550.10">
    <property type="entry name" value="Spore Coat Polysaccharide Biosynthesis Protein SpsA, Chain A"/>
    <property type="match status" value="2"/>
</dbReference>
<evidence type="ECO:0000313" key="2">
    <source>
        <dbReference type="EMBL" id="SDF20627.1"/>
    </source>
</evidence>
<reference evidence="3" key="1">
    <citation type="submission" date="2016-10" db="EMBL/GenBank/DDBJ databases">
        <authorList>
            <person name="Varghese N."/>
            <person name="Submissions S."/>
        </authorList>
    </citation>
    <scope>NUCLEOTIDE SEQUENCE [LARGE SCALE GENOMIC DNA]</scope>
    <source>
        <strain evidence="3">KHC7</strain>
    </source>
</reference>
<sequence>MNAINASTTLSIVIATRNAAGMLCTTLASMAKKTSFSYEILIQDATSTDNTDAIIKKFHTLPIKFASAPDGGIYDAWNKALARRCGEWAIFIGAGDIVCWKNLERCIKIIKKLPQTVDFYITPVKLITNAGRVLTILSPSRSPIKSLPQEMPFPHPGVFHRSSVFCAHDFDQSYRVAGDYDFFCRALKKDNFAMGDTVVTSMLAGGVSGCLESMSISERELLQIAQKHFPASIPWKPFLRLSRSKLYLVIKKLFGTQPANLMADIPRILEGKPRLWSIKEAKNIMQIPCIAPLPRLSLLIATVARRTELDNLLTSLEKQTYKNFHIAIADQNAPGYLDPVLARHALLPIVRIMLPSKGVSLARNALLAHAEGDIIAFPDDDCWYAPDTLESVVAAFHAAPRCGALLGVWTPSPETPRPNLPEGEISRRGLFRLAGTCVQFYRNEAIAGLRFDPILGPGTGLPYGSGEDTDFLLQVSTRTEVHRCASVRVFHPSPKESIPASPKVTAYAAGRMYLLQKHRFPFWFVLANILFPLVRLPIDGARHGRAWAWYRWRMFRERLRSWSAPSP</sequence>
<accession>A0A1G7J6J9</accession>
<dbReference type="CDD" id="cd00761">
    <property type="entry name" value="Glyco_tranf_GTA_type"/>
    <property type="match status" value="1"/>
</dbReference>
<dbReference type="GO" id="GO:0016758">
    <property type="term" value="F:hexosyltransferase activity"/>
    <property type="evidence" value="ECO:0007669"/>
    <property type="project" value="UniProtKB-ARBA"/>
</dbReference>
<feature type="domain" description="Glycosyltransferase 2-like" evidence="1">
    <location>
        <begin position="297"/>
        <end position="422"/>
    </location>
</feature>
<keyword evidence="3" id="KW-1185">Reference proteome</keyword>
<evidence type="ECO:0000259" key="1">
    <source>
        <dbReference type="Pfam" id="PF00535"/>
    </source>
</evidence>
<dbReference type="InterPro" id="IPR001173">
    <property type="entry name" value="Glyco_trans_2-like"/>
</dbReference>
<feature type="domain" description="Glycosyltransferase 2-like" evidence="1">
    <location>
        <begin position="11"/>
        <end position="134"/>
    </location>
</feature>
<dbReference type="PANTHER" id="PTHR22916">
    <property type="entry name" value="GLYCOSYLTRANSFERASE"/>
    <property type="match status" value="1"/>
</dbReference>
<dbReference type="RefSeq" id="WP_092152747.1">
    <property type="nucleotide sequence ID" value="NZ_FNBX01000002.1"/>
</dbReference>
<dbReference type="SUPFAM" id="SSF53448">
    <property type="entry name" value="Nucleotide-diphospho-sugar transferases"/>
    <property type="match status" value="2"/>
</dbReference>
<proteinExistence type="predicted"/>
<dbReference type="OrthoDB" id="9801954at2"/>
<dbReference type="Proteomes" id="UP000199355">
    <property type="component" value="Unassembled WGS sequence"/>
</dbReference>
<dbReference type="Pfam" id="PF00535">
    <property type="entry name" value="Glycos_transf_2"/>
    <property type="match status" value="2"/>
</dbReference>
<dbReference type="AlphaFoldDB" id="A0A1G7J6J9"/>
<gene>
    <name evidence="2" type="ORF">SAMN05192586_102208</name>
</gene>